<feature type="region of interest" description="Disordered" evidence="1">
    <location>
        <begin position="124"/>
        <end position="163"/>
    </location>
</feature>
<sequence>MAGNNPTAQEVHNQQLLEGEIRSMISKLTGHLTNLSCRAASGAGGEGADGGGMRVVTLAGTNKGATMEGRDMGDAHGMIHGDDGQLSAFANSNYQAVNNSILLEGSCTAEDPGVHLVITEHLDDDGAYQENPVKKEPEVEIKKTGGEEEALKKEQPVENGLNK</sequence>
<keyword evidence="3" id="KW-1185">Reference proteome</keyword>
<protein>
    <submittedName>
        <fullName evidence="2">Uncharacterized protein</fullName>
    </submittedName>
</protein>
<gene>
    <name evidence="2" type="ORF">Taro_039174</name>
</gene>
<dbReference type="AlphaFoldDB" id="A0A843WI27"/>
<dbReference type="PANTHER" id="PTHR33472:SF28">
    <property type="entry name" value="BROMO AND FHA DOMAIN-CONTAINING PROTEIN DDB_G0267958"/>
    <property type="match status" value="1"/>
</dbReference>
<evidence type="ECO:0000313" key="2">
    <source>
        <dbReference type="EMBL" id="MQM06348.1"/>
    </source>
</evidence>
<dbReference type="PANTHER" id="PTHR33472">
    <property type="entry name" value="OS01G0106600 PROTEIN"/>
    <property type="match status" value="1"/>
</dbReference>
<dbReference type="Proteomes" id="UP000652761">
    <property type="component" value="Unassembled WGS sequence"/>
</dbReference>
<proteinExistence type="predicted"/>
<evidence type="ECO:0000313" key="3">
    <source>
        <dbReference type="Proteomes" id="UP000652761"/>
    </source>
</evidence>
<comment type="caution">
    <text evidence="2">The sequence shown here is derived from an EMBL/GenBank/DDBJ whole genome shotgun (WGS) entry which is preliminary data.</text>
</comment>
<reference evidence="2" key="1">
    <citation type="submission" date="2017-07" db="EMBL/GenBank/DDBJ databases">
        <title>Taro Niue Genome Assembly and Annotation.</title>
        <authorList>
            <person name="Atibalentja N."/>
            <person name="Keating K."/>
            <person name="Fields C.J."/>
        </authorList>
    </citation>
    <scope>NUCLEOTIDE SEQUENCE</scope>
    <source>
        <strain evidence="2">Niue_2</strain>
        <tissue evidence="2">Leaf</tissue>
    </source>
</reference>
<feature type="compositionally biased region" description="Basic and acidic residues" evidence="1">
    <location>
        <begin position="132"/>
        <end position="156"/>
    </location>
</feature>
<name>A0A843WI27_COLES</name>
<evidence type="ECO:0000256" key="1">
    <source>
        <dbReference type="SAM" id="MobiDB-lite"/>
    </source>
</evidence>
<accession>A0A843WI27</accession>
<organism evidence="2 3">
    <name type="scientific">Colocasia esculenta</name>
    <name type="common">Wild taro</name>
    <name type="synonym">Arum esculentum</name>
    <dbReference type="NCBI Taxonomy" id="4460"/>
    <lineage>
        <taxon>Eukaryota</taxon>
        <taxon>Viridiplantae</taxon>
        <taxon>Streptophyta</taxon>
        <taxon>Embryophyta</taxon>
        <taxon>Tracheophyta</taxon>
        <taxon>Spermatophyta</taxon>
        <taxon>Magnoliopsida</taxon>
        <taxon>Liliopsida</taxon>
        <taxon>Araceae</taxon>
        <taxon>Aroideae</taxon>
        <taxon>Colocasieae</taxon>
        <taxon>Colocasia</taxon>
    </lineage>
</organism>
<dbReference type="OrthoDB" id="774437at2759"/>
<dbReference type="EMBL" id="NMUH01003607">
    <property type="protein sequence ID" value="MQM06348.1"/>
    <property type="molecule type" value="Genomic_DNA"/>
</dbReference>